<dbReference type="SUPFAM" id="SSF52743">
    <property type="entry name" value="Subtilisin-like"/>
    <property type="match status" value="1"/>
</dbReference>
<dbReference type="EMBL" id="JACGCM010002411">
    <property type="protein sequence ID" value="KAF6139980.1"/>
    <property type="molecule type" value="Genomic_DNA"/>
</dbReference>
<comment type="similarity">
    <text evidence="1">Belongs to the peptidase S8 family.</text>
</comment>
<dbReference type="InterPro" id="IPR045051">
    <property type="entry name" value="SBT"/>
</dbReference>
<dbReference type="InterPro" id="IPR036852">
    <property type="entry name" value="Peptidase_S8/S53_dom_sf"/>
</dbReference>
<accession>A0A7J7LBT4</accession>
<comment type="caution">
    <text evidence="3">The sequence shown here is derived from an EMBL/GenBank/DDBJ whole genome shotgun (WGS) entry which is preliminary data.</text>
</comment>
<keyword evidence="4" id="KW-1185">Reference proteome</keyword>
<sequence length="126" mass="13485">MVLSPEELEDLKKMSGCFTAYPGQTLYVDTTRTIDFLTLNKAGGLWTTSNYGTDAIIGVIDSGVWPESASFRDGGMGEIPRRWKGTAPPYEDSISISSFVAMEKGVLVSSSAGNRGLDLMIVAGNP</sequence>
<keyword evidence="2" id="KW-0732">Signal</keyword>
<evidence type="ECO:0000256" key="1">
    <source>
        <dbReference type="ARBA" id="ARBA00011073"/>
    </source>
</evidence>
<proteinExistence type="inferred from homology"/>
<dbReference type="AlphaFoldDB" id="A0A7J7LBT4"/>
<dbReference type="GO" id="GO:0006508">
    <property type="term" value="P:proteolysis"/>
    <property type="evidence" value="ECO:0007669"/>
    <property type="project" value="InterPro"/>
</dbReference>
<dbReference type="OrthoDB" id="2014869at2759"/>
<dbReference type="Gene3D" id="3.40.50.200">
    <property type="entry name" value="Peptidase S8/S53 domain"/>
    <property type="match status" value="2"/>
</dbReference>
<dbReference type="PANTHER" id="PTHR10795">
    <property type="entry name" value="PROPROTEIN CONVERTASE SUBTILISIN/KEXIN"/>
    <property type="match status" value="1"/>
</dbReference>
<protein>
    <submittedName>
        <fullName evidence="3">Uncharacterized protein</fullName>
    </submittedName>
</protein>
<evidence type="ECO:0000313" key="4">
    <source>
        <dbReference type="Proteomes" id="UP000541444"/>
    </source>
</evidence>
<gene>
    <name evidence="3" type="ORF">GIB67_023922</name>
</gene>
<name>A0A7J7LBT4_9MAGN</name>
<dbReference type="Proteomes" id="UP000541444">
    <property type="component" value="Unassembled WGS sequence"/>
</dbReference>
<reference evidence="3 4" key="1">
    <citation type="journal article" date="2020" name="IScience">
        <title>Genome Sequencing of the Endangered Kingdonia uniflora (Circaeasteraceae, Ranunculales) Reveals Potential Mechanisms of Evolutionary Specialization.</title>
        <authorList>
            <person name="Sun Y."/>
            <person name="Deng T."/>
            <person name="Zhang A."/>
            <person name="Moore M.J."/>
            <person name="Landis J.B."/>
            <person name="Lin N."/>
            <person name="Zhang H."/>
            <person name="Zhang X."/>
            <person name="Huang J."/>
            <person name="Zhang X."/>
            <person name="Sun H."/>
            <person name="Wang H."/>
        </authorList>
    </citation>
    <scope>NUCLEOTIDE SEQUENCE [LARGE SCALE GENOMIC DNA]</scope>
    <source>
        <strain evidence="3">TB1705</strain>
        <tissue evidence="3">Leaf</tissue>
    </source>
</reference>
<evidence type="ECO:0000256" key="2">
    <source>
        <dbReference type="ARBA" id="ARBA00022729"/>
    </source>
</evidence>
<dbReference type="GO" id="GO:0004252">
    <property type="term" value="F:serine-type endopeptidase activity"/>
    <property type="evidence" value="ECO:0007669"/>
    <property type="project" value="InterPro"/>
</dbReference>
<evidence type="ECO:0000313" key="3">
    <source>
        <dbReference type="EMBL" id="KAF6139980.1"/>
    </source>
</evidence>
<organism evidence="3 4">
    <name type="scientific">Kingdonia uniflora</name>
    <dbReference type="NCBI Taxonomy" id="39325"/>
    <lineage>
        <taxon>Eukaryota</taxon>
        <taxon>Viridiplantae</taxon>
        <taxon>Streptophyta</taxon>
        <taxon>Embryophyta</taxon>
        <taxon>Tracheophyta</taxon>
        <taxon>Spermatophyta</taxon>
        <taxon>Magnoliopsida</taxon>
        <taxon>Ranunculales</taxon>
        <taxon>Circaeasteraceae</taxon>
        <taxon>Kingdonia</taxon>
    </lineage>
</organism>